<sequence length="366" mass="41649">MSLLLDALKKAAAEKNKKAQNYNAKNTNNNVKQFLTDSKNLNKLHSLSDTDMDLELHCGPESSLINDDLLEDFPVVDESIEKISKKNINPSIIQKQLHVTTQLETTTSKNINDDKELDINENELGTTKTSITNSAVTTENSPHIENEKTEHKEPYINKLDNKILTKNTHHITVENPTKTENDKKINSEEALTELINKSNKYTKYKIIKQRIIIGLIFSSIILATGLYFFYKLNMSNKNLYLTDEFENNINSNLSNKNTLKPSAISSDKTQKFITKKSAEANSIKPSAKNSSFIRKSIAKKTTEKKPINFIKTKKPDPINIWIRKAYNEFHNKNYNISKKFYTKVLSNDIKNRDALLGLAAIAIKNN</sequence>
<protein>
    <submittedName>
        <fullName evidence="2">Uncharacterized protein</fullName>
    </submittedName>
</protein>
<evidence type="ECO:0000256" key="1">
    <source>
        <dbReference type="SAM" id="Phobius"/>
    </source>
</evidence>
<organism evidence="2">
    <name type="scientific">hydrothermal vent metagenome</name>
    <dbReference type="NCBI Taxonomy" id="652676"/>
    <lineage>
        <taxon>unclassified sequences</taxon>
        <taxon>metagenomes</taxon>
        <taxon>ecological metagenomes</taxon>
    </lineage>
</organism>
<feature type="transmembrane region" description="Helical" evidence="1">
    <location>
        <begin position="211"/>
        <end position="230"/>
    </location>
</feature>
<dbReference type="AlphaFoldDB" id="A0A3B0WVU8"/>
<reference evidence="2" key="1">
    <citation type="submission" date="2018-06" db="EMBL/GenBank/DDBJ databases">
        <authorList>
            <person name="Zhirakovskaya E."/>
        </authorList>
    </citation>
    <scope>NUCLEOTIDE SEQUENCE</scope>
</reference>
<feature type="non-terminal residue" evidence="2">
    <location>
        <position position="366"/>
    </location>
</feature>
<gene>
    <name evidence="2" type="ORF">MNBD_GAMMA07-55</name>
</gene>
<keyword evidence="1" id="KW-0472">Membrane</keyword>
<name>A0A3B0WVU8_9ZZZZ</name>
<dbReference type="EMBL" id="UOFF01000235">
    <property type="protein sequence ID" value="VAW56463.1"/>
    <property type="molecule type" value="Genomic_DNA"/>
</dbReference>
<evidence type="ECO:0000313" key="2">
    <source>
        <dbReference type="EMBL" id="VAW56463.1"/>
    </source>
</evidence>
<accession>A0A3B0WVU8</accession>
<proteinExistence type="predicted"/>
<keyword evidence="1" id="KW-1133">Transmembrane helix</keyword>
<keyword evidence="1" id="KW-0812">Transmembrane</keyword>